<feature type="compositionally biased region" description="Polar residues" evidence="1">
    <location>
        <begin position="748"/>
        <end position="767"/>
    </location>
</feature>
<name>A0A8H4VVD6_9AGAR</name>
<dbReference type="Proteomes" id="UP000521872">
    <property type="component" value="Unassembled WGS sequence"/>
</dbReference>
<feature type="region of interest" description="Disordered" evidence="1">
    <location>
        <begin position="841"/>
        <end position="892"/>
    </location>
</feature>
<evidence type="ECO:0000313" key="3">
    <source>
        <dbReference type="EMBL" id="KAF4621359.1"/>
    </source>
</evidence>
<evidence type="ECO:0000313" key="4">
    <source>
        <dbReference type="Proteomes" id="UP000521872"/>
    </source>
</evidence>
<gene>
    <name evidence="3" type="ORF">D9613_001009</name>
</gene>
<organism evidence="3 4">
    <name type="scientific">Agrocybe pediades</name>
    <dbReference type="NCBI Taxonomy" id="84607"/>
    <lineage>
        <taxon>Eukaryota</taxon>
        <taxon>Fungi</taxon>
        <taxon>Dikarya</taxon>
        <taxon>Basidiomycota</taxon>
        <taxon>Agaricomycotina</taxon>
        <taxon>Agaricomycetes</taxon>
        <taxon>Agaricomycetidae</taxon>
        <taxon>Agaricales</taxon>
        <taxon>Agaricineae</taxon>
        <taxon>Strophariaceae</taxon>
        <taxon>Agrocybe</taxon>
    </lineage>
</organism>
<dbReference type="InterPro" id="IPR011333">
    <property type="entry name" value="SKP1/BTB/POZ_sf"/>
</dbReference>
<feature type="compositionally biased region" description="Low complexity" evidence="1">
    <location>
        <begin position="267"/>
        <end position="280"/>
    </location>
</feature>
<protein>
    <recommendedName>
        <fullName evidence="2">BTB domain-containing protein</fullName>
    </recommendedName>
</protein>
<feature type="region of interest" description="Disordered" evidence="1">
    <location>
        <begin position="500"/>
        <end position="625"/>
    </location>
</feature>
<feature type="region of interest" description="Disordered" evidence="1">
    <location>
        <begin position="334"/>
        <end position="433"/>
    </location>
</feature>
<comment type="caution">
    <text evidence="3">The sequence shown here is derived from an EMBL/GenBank/DDBJ whole genome shotgun (WGS) entry which is preliminary data.</text>
</comment>
<proteinExistence type="predicted"/>
<feature type="region of interest" description="Disordered" evidence="1">
    <location>
        <begin position="708"/>
        <end position="773"/>
    </location>
</feature>
<evidence type="ECO:0000259" key="2">
    <source>
        <dbReference type="PROSITE" id="PS50097"/>
    </source>
</evidence>
<feature type="compositionally biased region" description="Basic and acidic residues" evidence="1">
    <location>
        <begin position="591"/>
        <end position="600"/>
    </location>
</feature>
<feature type="compositionally biased region" description="Polar residues" evidence="1">
    <location>
        <begin position="382"/>
        <end position="401"/>
    </location>
</feature>
<dbReference type="InterPro" id="IPR000210">
    <property type="entry name" value="BTB/POZ_dom"/>
</dbReference>
<accession>A0A8H4VVD6</accession>
<reference evidence="3 4" key="1">
    <citation type="submission" date="2019-12" db="EMBL/GenBank/DDBJ databases">
        <authorList>
            <person name="Floudas D."/>
            <person name="Bentzer J."/>
            <person name="Ahren D."/>
            <person name="Johansson T."/>
            <person name="Persson P."/>
            <person name="Tunlid A."/>
        </authorList>
    </citation>
    <scope>NUCLEOTIDE SEQUENCE [LARGE SCALE GENOMIC DNA]</scope>
    <source>
        <strain evidence="3 4">CBS 102.39</strain>
    </source>
</reference>
<feature type="region of interest" description="Disordered" evidence="1">
    <location>
        <begin position="250"/>
        <end position="310"/>
    </location>
</feature>
<keyword evidence="4" id="KW-1185">Reference proteome</keyword>
<dbReference type="AlphaFoldDB" id="A0A8H4VVD6"/>
<evidence type="ECO:0000256" key="1">
    <source>
        <dbReference type="SAM" id="MobiDB-lite"/>
    </source>
</evidence>
<feature type="compositionally biased region" description="Polar residues" evidence="1">
    <location>
        <begin position="336"/>
        <end position="353"/>
    </location>
</feature>
<sequence length="1188" mass="129466">MVSPTAKLNIANRMSTYSQNTRTFVPVEKLIASPTSSTGSASVLEWNSNSDSELFQLSSPTTLTASPSPQTSAPAMHFSLPSLVIEEEEHHPPQTRDEEFVVQWEGNSFNTVQPPALSPPTMNQGDVSVTTTELDVLETPRNEDQVDKLAADFSEWFLDNVLRADERDQRTSSSYPGQDPFASSVAAQDGPAVVSDSMPQCIVFDIPSDPLTTPTVTPQLPQAESPIVSSSLFKTPMSLASSPELSNPTFALPISRTSPPASPVLRAESPVDSSAPSSPALYTHKGKGAALQRRNTYRHPSQKSAAQKRMSIASPADVAASSFAAFSVSSSAASPTNLCSRRSPTNSDLSYRTETPRSDTRSPGLPEQKAEGPPIIVPSLPPTASTGYAATPQITINTVPPSDTGDWGRPSTHERSPNDLLHYSRPYKSPNFTPSRPYNSWGSHEVIDVLNSHRGRGSSRSKKDTPNTHEAPSPNPYPFFPFIPPLVSPTSDWPHISTSTTAVRNSSFSRHRHVPSYDSSVSAEPGNGWPPVPVLNRPLSRSEIDSSRSPSPSHRHSNTWPAGTAWPNPFATVINPDSPVPPGSSTWFDNIKSKSDEKKPPAAGQNAVSPEYVASPNLGERPSNSSAAGYGIPVWLRNIPQPPTVMVQPRSPLPSSLKAEVSPPFALETAELNRTAGNSINREHSYIHVAPSSWGQWDSAPRPAARSYAPPLYPPPTAAQDNSTPFSNGFLPPSPIRGPTIVRPPTGAHSSTPRAQNAYGSNVSTPWTGGRNAGSTLPPVSPYVHHPYHPYQGALFAHPDAPTFNPYRSPYGPGRAMYSSSYSNGLNGLGCAADSGSHFSSGQYTGSTLPRDRKLQPPPPPSWHSSGAETPAPRRLRFAPTPTAPSSYKPVPLATTPLHPIPPRPYARASQAYVANANNSNGYMQPEPQSPTEPFLQYNSYLNSGAGMHTPNSNFGYQSNKNFSFVDATVIFRVEDFLYRVHRHFFERHSVHLSRLLQAYNFSPISHFHLQDVTKDEFERLLTIFYPTNLTKCDVIDVAGWSSLLSLAIKWEMPQVKALALQKLSPITSAAQKIGIAMKNGMRRHEWLLPAYTELCSRRAPLSLEEAEELDLQNVIKIWQVQHEIFNLRDVRTPSQLEVVIKEKFGLEDEPTPEVQLPPVPPPPMQEHVRGVGGYDLDRSFSPVPVAW</sequence>
<dbReference type="Pfam" id="PF00651">
    <property type="entry name" value="BTB"/>
    <property type="match status" value="1"/>
</dbReference>
<dbReference type="PROSITE" id="PS50097">
    <property type="entry name" value="BTB"/>
    <property type="match status" value="1"/>
</dbReference>
<feature type="compositionally biased region" description="Polar residues" evidence="1">
    <location>
        <begin position="250"/>
        <end position="259"/>
    </location>
</feature>
<feature type="domain" description="BTB" evidence="2">
    <location>
        <begin position="968"/>
        <end position="1034"/>
    </location>
</feature>
<dbReference type="SUPFAM" id="SSF54695">
    <property type="entry name" value="POZ domain"/>
    <property type="match status" value="1"/>
</dbReference>
<dbReference type="Gene3D" id="3.30.710.10">
    <property type="entry name" value="Potassium Channel Kv1.1, Chain A"/>
    <property type="match status" value="1"/>
</dbReference>
<dbReference type="SMART" id="SM00225">
    <property type="entry name" value="BTB"/>
    <property type="match status" value="1"/>
</dbReference>
<feature type="region of interest" description="Disordered" evidence="1">
    <location>
        <begin position="451"/>
        <end position="477"/>
    </location>
</feature>
<dbReference type="EMBL" id="JAACJL010000015">
    <property type="protein sequence ID" value="KAF4621359.1"/>
    <property type="molecule type" value="Genomic_DNA"/>
</dbReference>